<dbReference type="RefSeq" id="WP_073309262.1">
    <property type="nucleotide sequence ID" value="NZ_FQZI01000002.1"/>
</dbReference>
<feature type="domain" description="PglD N-terminal" evidence="7">
    <location>
        <begin position="2"/>
        <end position="81"/>
    </location>
</feature>
<evidence type="ECO:0000313" key="9">
    <source>
        <dbReference type="Proteomes" id="UP000184488"/>
    </source>
</evidence>
<organism evidence="8 9">
    <name type="scientific">Flavobacterium terrae</name>
    <dbReference type="NCBI Taxonomy" id="415425"/>
    <lineage>
        <taxon>Bacteria</taxon>
        <taxon>Pseudomonadati</taxon>
        <taxon>Bacteroidota</taxon>
        <taxon>Flavobacteriia</taxon>
        <taxon>Flavobacteriales</taxon>
        <taxon>Flavobacteriaceae</taxon>
        <taxon>Flavobacterium</taxon>
    </lineage>
</organism>
<gene>
    <name evidence="8" type="ORF">SAMN05444363_1052</name>
</gene>
<dbReference type="InterPro" id="IPR001451">
    <property type="entry name" value="Hexapep"/>
</dbReference>
<protein>
    <submittedName>
        <fullName evidence="8">Sugar O-acyltransferase, sialic acid O-acetyltransferase NeuD family</fullName>
    </submittedName>
</protein>
<dbReference type="InterPro" id="IPR020019">
    <property type="entry name" value="AcTrfase_PglD-like"/>
</dbReference>
<accession>A0A1M6CR45</accession>
<evidence type="ECO:0000256" key="3">
    <source>
        <dbReference type="ARBA" id="ARBA00022737"/>
    </source>
</evidence>
<dbReference type="InterPro" id="IPR011004">
    <property type="entry name" value="Trimer_LpxA-like_sf"/>
</dbReference>
<feature type="active site" description="Proton acceptor" evidence="5">
    <location>
        <position position="137"/>
    </location>
</feature>
<dbReference type="Gene3D" id="2.160.10.10">
    <property type="entry name" value="Hexapeptide repeat proteins"/>
    <property type="match status" value="1"/>
</dbReference>
<dbReference type="AlphaFoldDB" id="A0A1M6CR45"/>
<dbReference type="STRING" id="415425.SAMN05444363_1052"/>
<dbReference type="SUPFAM" id="SSF51161">
    <property type="entry name" value="Trimeric LpxA-like enzymes"/>
    <property type="match status" value="1"/>
</dbReference>
<evidence type="ECO:0000256" key="6">
    <source>
        <dbReference type="PIRSR" id="PIRSR620019-2"/>
    </source>
</evidence>
<dbReference type="GO" id="GO:0016746">
    <property type="term" value="F:acyltransferase activity"/>
    <property type="evidence" value="ECO:0007669"/>
    <property type="project" value="UniProtKB-KW"/>
</dbReference>
<dbReference type="PANTHER" id="PTHR43300">
    <property type="entry name" value="ACETYLTRANSFERASE"/>
    <property type="match status" value="1"/>
</dbReference>
<evidence type="ECO:0000313" key="8">
    <source>
        <dbReference type="EMBL" id="SHI63456.1"/>
    </source>
</evidence>
<evidence type="ECO:0000256" key="5">
    <source>
        <dbReference type="PIRSR" id="PIRSR620019-1"/>
    </source>
</evidence>
<dbReference type="Proteomes" id="UP000184488">
    <property type="component" value="Unassembled WGS sequence"/>
</dbReference>
<dbReference type="InterPro" id="IPR018357">
    <property type="entry name" value="Hexapep_transf_CS"/>
</dbReference>
<comment type="similarity">
    <text evidence="1">Belongs to the transferase hexapeptide repeat family.</text>
</comment>
<dbReference type="Gene3D" id="3.40.50.20">
    <property type="match status" value="1"/>
</dbReference>
<feature type="binding site" evidence="6">
    <location>
        <position position="69"/>
    </location>
    <ligand>
        <name>substrate</name>
    </ligand>
</feature>
<dbReference type="PROSITE" id="PS00101">
    <property type="entry name" value="HEXAPEP_TRANSFERASES"/>
    <property type="match status" value="1"/>
</dbReference>
<evidence type="ECO:0000256" key="1">
    <source>
        <dbReference type="ARBA" id="ARBA00007274"/>
    </source>
</evidence>
<reference evidence="9" key="1">
    <citation type="submission" date="2016-11" db="EMBL/GenBank/DDBJ databases">
        <authorList>
            <person name="Varghese N."/>
            <person name="Submissions S."/>
        </authorList>
    </citation>
    <scope>NUCLEOTIDE SEQUENCE [LARGE SCALE GENOMIC DNA]</scope>
    <source>
        <strain evidence="9">DSM 18829</strain>
    </source>
</reference>
<keyword evidence="9" id="KW-1185">Reference proteome</keyword>
<evidence type="ECO:0000256" key="4">
    <source>
        <dbReference type="ARBA" id="ARBA00023315"/>
    </source>
</evidence>
<feature type="site" description="Increases basicity of active site His" evidence="5">
    <location>
        <position position="138"/>
    </location>
</feature>
<dbReference type="CDD" id="cd03360">
    <property type="entry name" value="LbH_AT_putative"/>
    <property type="match status" value="1"/>
</dbReference>
<name>A0A1M6CR45_9FLAO</name>
<proteinExistence type="inferred from homology"/>
<dbReference type="NCBIfam" id="TIGR03570">
    <property type="entry name" value="NeuD_NnaD"/>
    <property type="match status" value="1"/>
</dbReference>
<sequence>MLIIGAKGFAKEVLEIFQETGNIDNLAFYDDISPDIDRLMFDKFPILRNDTEAKAFFENNGNEFTLGIGNPHIRKKLSEKFDKLGGKLVSIISPSAILGSYDVQIGEGSNVLPNATFSNSTKIGKGTIVYYNVIITHDCIVGDFVELSPSATLLGHVQVGDYSQVGASAVILPKIKVGKNVTIGAGAVVTKDVPDNAIVTGVPAKIIKFKEPLIF</sequence>
<dbReference type="Pfam" id="PF00132">
    <property type="entry name" value="Hexapep"/>
    <property type="match status" value="1"/>
</dbReference>
<keyword evidence="2 8" id="KW-0808">Transferase</keyword>
<dbReference type="OrthoDB" id="708224at2"/>
<dbReference type="Pfam" id="PF17836">
    <property type="entry name" value="PglD_N"/>
    <property type="match status" value="1"/>
</dbReference>
<keyword evidence="3" id="KW-0677">Repeat</keyword>
<evidence type="ECO:0000256" key="2">
    <source>
        <dbReference type="ARBA" id="ARBA00022679"/>
    </source>
</evidence>
<evidence type="ECO:0000259" key="7">
    <source>
        <dbReference type="Pfam" id="PF17836"/>
    </source>
</evidence>
<dbReference type="EMBL" id="FQZI01000002">
    <property type="protein sequence ID" value="SHI63456.1"/>
    <property type="molecule type" value="Genomic_DNA"/>
</dbReference>
<dbReference type="InterPro" id="IPR041561">
    <property type="entry name" value="PglD_N"/>
</dbReference>
<dbReference type="InterPro" id="IPR050179">
    <property type="entry name" value="Trans_hexapeptide_repeat"/>
</dbReference>
<keyword evidence="4 8" id="KW-0012">Acyltransferase</keyword>